<dbReference type="SMART" id="SM00297">
    <property type="entry name" value="BROMO"/>
    <property type="match status" value="1"/>
</dbReference>
<dbReference type="PANTHER" id="PTHR46136">
    <property type="entry name" value="TRANSCRIPTION FACTOR GTE8"/>
    <property type="match status" value="1"/>
</dbReference>
<evidence type="ECO:0000313" key="4">
    <source>
        <dbReference type="EMBL" id="OHT05788.1"/>
    </source>
</evidence>
<evidence type="ECO:0000259" key="3">
    <source>
        <dbReference type="PROSITE" id="PS50014"/>
    </source>
</evidence>
<dbReference type="GeneID" id="94839619"/>
<dbReference type="PROSITE" id="PS50014">
    <property type="entry name" value="BROMODOMAIN_2"/>
    <property type="match status" value="1"/>
</dbReference>
<name>A0A1J4K7U6_9EUKA</name>
<dbReference type="CDD" id="cd04369">
    <property type="entry name" value="Bromodomain"/>
    <property type="match status" value="1"/>
</dbReference>
<protein>
    <submittedName>
        <fullName evidence="4">Bromodomain containing protein</fullName>
    </submittedName>
</protein>
<feature type="domain" description="Bromo" evidence="3">
    <location>
        <begin position="17"/>
        <end position="88"/>
    </location>
</feature>
<dbReference type="AlphaFoldDB" id="A0A1J4K7U6"/>
<evidence type="ECO:0000313" key="5">
    <source>
        <dbReference type="Proteomes" id="UP000179807"/>
    </source>
</evidence>
<comment type="caution">
    <text evidence="4">The sequence shown here is derived from an EMBL/GenBank/DDBJ whole genome shotgun (WGS) entry which is preliminary data.</text>
</comment>
<dbReference type="Proteomes" id="UP000179807">
    <property type="component" value="Unassembled WGS sequence"/>
</dbReference>
<organism evidence="4 5">
    <name type="scientific">Tritrichomonas foetus</name>
    <dbReference type="NCBI Taxonomy" id="1144522"/>
    <lineage>
        <taxon>Eukaryota</taxon>
        <taxon>Metamonada</taxon>
        <taxon>Parabasalia</taxon>
        <taxon>Tritrichomonadida</taxon>
        <taxon>Tritrichomonadidae</taxon>
        <taxon>Tritrichomonas</taxon>
    </lineage>
</organism>
<dbReference type="InterPro" id="IPR052442">
    <property type="entry name" value="Env_Response_Regulator"/>
</dbReference>
<keyword evidence="1 2" id="KW-0103">Bromodomain</keyword>
<dbReference type="RefSeq" id="XP_068358924.1">
    <property type="nucleotide sequence ID" value="XM_068504915.1"/>
</dbReference>
<gene>
    <name evidence="4" type="ORF">TRFO_26386</name>
</gene>
<evidence type="ECO:0000256" key="1">
    <source>
        <dbReference type="ARBA" id="ARBA00023117"/>
    </source>
</evidence>
<dbReference type="VEuPathDB" id="TrichDB:TRFO_26386"/>
<reference evidence="4" key="1">
    <citation type="submission" date="2016-10" db="EMBL/GenBank/DDBJ databases">
        <authorList>
            <person name="Benchimol M."/>
            <person name="Almeida L.G."/>
            <person name="Vasconcelos A.T."/>
            <person name="Perreira-Neves A."/>
            <person name="Rosa I.A."/>
            <person name="Tasca T."/>
            <person name="Bogo M.R."/>
            <person name="de Souza W."/>
        </authorList>
    </citation>
    <scope>NUCLEOTIDE SEQUENCE [LARGE SCALE GENOMIC DNA]</scope>
    <source>
        <strain evidence="4">K</strain>
    </source>
</reference>
<dbReference type="OrthoDB" id="21449at2759"/>
<dbReference type="PANTHER" id="PTHR46136:SF1">
    <property type="entry name" value="TRANSCRIPTION FACTOR GTE11-RELATED"/>
    <property type="match status" value="1"/>
</dbReference>
<dbReference type="InterPro" id="IPR036427">
    <property type="entry name" value="Bromodomain-like_sf"/>
</dbReference>
<dbReference type="Pfam" id="PF00439">
    <property type="entry name" value="Bromodomain"/>
    <property type="match status" value="1"/>
</dbReference>
<dbReference type="Gene3D" id="1.20.1270.220">
    <property type="match status" value="1"/>
</dbReference>
<keyword evidence="5" id="KW-1185">Reference proteome</keyword>
<dbReference type="InterPro" id="IPR001487">
    <property type="entry name" value="Bromodomain"/>
</dbReference>
<dbReference type="SUPFAM" id="SSF47370">
    <property type="entry name" value="Bromodomain"/>
    <property type="match status" value="1"/>
</dbReference>
<dbReference type="PRINTS" id="PR00503">
    <property type="entry name" value="BROMODOMAIN"/>
</dbReference>
<dbReference type="EMBL" id="MLAK01000746">
    <property type="protein sequence ID" value="OHT05788.1"/>
    <property type="molecule type" value="Genomic_DNA"/>
</dbReference>
<sequence>MNDEIRKAAIKVMDLIIAHPIANDFIEPIKENDGMPDYFEIVKNPQDLSTIKTRLSDSKYSNVQQWIDDVELVWSNAEQYYGAQNHNASIAAECRRLFTKYKRSVDALSMGTWCGEVYRLRSKLYDLMGQPPARVKQYASSLGAAHTMKQNMPRFTEREFQSFIAASEMLTGEEDQKEMLKIIDEMQPEIDPGTAEIHLDLTKLSLPTLYALRDYMRTTLEKRGSKYPE</sequence>
<proteinExistence type="predicted"/>
<dbReference type="Gene3D" id="1.20.920.10">
    <property type="entry name" value="Bromodomain-like"/>
    <property type="match status" value="1"/>
</dbReference>
<dbReference type="InterPro" id="IPR038336">
    <property type="entry name" value="NET_sf"/>
</dbReference>
<evidence type="ECO:0000256" key="2">
    <source>
        <dbReference type="PROSITE-ProRule" id="PRU00035"/>
    </source>
</evidence>
<accession>A0A1J4K7U6</accession>